<proteinExistence type="predicted"/>
<sequence>MSEIDVNKLIQSIKEFTKEEINNLNSIKPEISKLLKTHRPIKLTEYEYGISSDVSTTKDHRLIIREKDDRSKVREYLKNQNYWYCNAYCSYSQYYKHRCSAQRLIINYGIVFAPKNHSTGCETKEYTFAMEVQDLLKKGKIAEAKWLKRKSVINTSNQSFSTSILNESSVSTTDIENESNLEEPLANDTTVNIDSENVLLSPPTSSSSLTENGPTINMNSTLISDLLISNDTTSAENSNITSTSQTPISEENVPESVRTSVKRELDDEDDCMIIDEPFAKKPKIEPTNSETFSFDQPSAATLKEMCKKLNVKYCNDAYKFWGEIIFENILPASDNIKTHSIKSKNIFACFSQFFTGKVNSCYFLQDIINKAFCEELIESGIETSETEQIFLDYTVSDRHLKFIAKFLSCKIGIYENGILKKYGNWEIQNYTDILNLILSFENGLYSVVLDL</sequence>
<dbReference type="Proteomes" id="UP000887580">
    <property type="component" value="Unplaced"/>
</dbReference>
<reference evidence="2" key="1">
    <citation type="submission" date="2022-11" db="UniProtKB">
        <authorList>
            <consortium name="WormBaseParasite"/>
        </authorList>
    </citation>
    <scope>IDENTIFICATION</scope>
</reference>
<organism evidence="1 2">
    <name type="scientific">Panagrolaimus sp. PS1159</name>
    <dbReference type="NCBI Taxonomy" id="55785"/>
    <lineage>
        <taxon>Eukaryota</taxon>
        <taxon>Metazoa</taxon>
        <taxon>Ecdysozoa</taxon>
        <taxon>Nematoda</taxon>
        <taxon>Chromadorea</taxon>
        <taxon>Rhabditida</taxon>
        <taxon>Tylenchina</taxon>
        <taxon>Panagrolaimomorpha</taxon>
        <taxon>Panagrolaimoidea</taxon>
        <taxon>Panagrolaimidae</taxon>
        <taxon>Panagrolaimus</taxon>
    </lineage>
</organism>
<dbReference type="WBParaSite" id="PS1159_v2.g9429.t1">
    <property type="protein sequence ID" value="PS1159_v2.g9429.t1"/>
    <property type="gene ID" value="PS1159_v2.g9429"/>
</dbReference>
<evidence type="ECO:0000313" key="1">
    <source>
        <dbReference type="Proteomes" id="UP000887580"/>
    </source>
</evidence>
<name>A0AC35GWU2_9BILA</name>
<accession>A0AC35GWU2</accession>
<evidence type="ECO:0000313" key="2">
    <source>
        <dbReference type="WBParaSite" id="PS1159_v2.g9429.t1"/>
    </source>
</evidence>
<protein>
    <submittedName>
        <fullName evidence="2">Uncharacterized protein</fullName>
    </submittedName>
</protein>